<dbReference type="GO" id="GO:0016491">
    <property type="term" value="F:oxidoreductase activity"/>
    <property type="evidence" value="ECO:0007669"/>
    <property type="project" value="UniProtKB-KW"/>
</dbReference>
<sequence length="435" mass="46258">MAATELSPHRGAAPEPAGRAVEGSRAVAETVARCRPQVVPAYPISPQTHIVEALSALTRTGELESCQFVNVESEFGAMSLCIGASAAGSRTYTATSSQGLLFMSEALFNAAGLGLPIVLTVANRAVGAPINIWNDQSDSFSQRDSGWIQLYARDNQDACDLHPLAFRLAEELSVPVMVCMDGFVLTHAVERIAVPEQRIVDAFLPPYAPRQVLDPGAPLSIGAMVGPEAFTEVRFIAHGRMQQALVRFPELAQRYGKLVGRPAVELARGYRLEGARTVFVALGSVLGTLEDVVDEARADGMPVGAVELTCFRPFPAERLRTLLAGAENVVVIERAFSTGAAGIVTPELIAALAEPPAVSARSFTVIAGLGGRPITKKALRMLVHDAVAGRVARFSFLGLDRDLLARAGYGRASDDPPGSTAERLLSRLRAPESPR</sequence>
<dbReference type="PANTHER" id="PTHR32154">
    <property type="entry name" value="PYRUVATE-FLAVODOXIN OXIDOREDUCTASE-RELATED"/>
    <property type="match status" value="1"/>
</dbReference>
<keyword evidence="2" id="KW-0560">Oxidoreductase</keyword>
<dbReference type="Pfam" id="PF17147">
    <property type="entry name" value="PFOR_II"/>
    <property type="match status" value="1"/>
</dbReference>
<feature type="region of interest" description="Disordered" evidence="3">
    <location>
        <begin position="410"/>
        <end position="435"/>
    </location>
</feature>
<dbReference type="SUPFAM" id="SSF52518">
    <property type="entry name" value="Thiamin diphosphate-binding fold (THDP-binding)"/>
    <property type="match status" value="1"/>
</dbReference>
<proteinExistence type="inferred from homology"/>
<dbReference type="FunFam" id="3.40.50.970:FF:000012">
    <property type="entry name" value="Pyruvate:ferredoxin (Flavodoxin) oxidoreductase"/>
    <property type="match status" value="1"/>
</dbReference>
<dbReference type="GO" id="GO:0006979">
    <property type="term" value="P:response to oxidative stress"/>
    <property type="evidence" value="ECO:0007669"/>
    <property type="project" value="TreeGrafter"/>
</dbReference>
<comment type="similarity">
    <text evidence="1">Belongs to the pyruvate:ferredoxin/flavodoxin oxidoreductase family.</text>
</comment>
<feature type="region of interest" description="Disordered" evidence="3">
    <location>
        <begin position="1"/>
        <end position="21"/>
    </location>
</feature>
<evidence type="ECO:0000259" key="4">
    <source>
        <dbReference type="Pfam" id="PF01855"/>
    </source>
</evidence>
<organism evidence="6 7">
    <name type="scientific">Actinocrinis puniceicyclus</name>
    <dbReference type="NCBI Taxonomy" id="977794"/>
    <lineage>
        <taxon>Bacteria</taxon>
        <taxon>Bacillati</taxon>
        <taxon>Actinomycetota</taxon>
        <taxon>Actinomycetes</taxon>
        <taxon>Catenulisporales</taxon>
        <taxon>Actinospicaceae</taxon>
        <taxon>Actinocrinis</taxon>
    </lineage>
</organism>
<accession>A0A8J7WNV4</accession>
<dbReference type="EMBL" id="JAGSXH010000043">
    <property type="protein sequence ID" value="MBS2964175.1"/>
    <property type="molecule type" value="Genomic_DNA"/>
</dbReference>
<feature type="domain" description="Pyruvate flavodoxin/ferredoxin oxidoreductase pyrimidine binding" evidence="4">
    <location>
        <begin position="32"/>
        <end position="246"/>
    </location>
</feature>
<feature type="domain" description="Pyruvate:ferredoxin oxidoreductase core" evidence="5">
    <location>
        <begin position="275"/>
        <end position="377"/>
    </location>
</feature>
<dbReference type="Gene3D" id="3.40.50.920">
    <property type="match status" value="1"/>
</dbReference>
<evidence type="ECO:0000259" key="5">
    <source>
        <dbReference type="Pfam" id="PF17147"/>
    </source>
</evidence>
<dbReference type="AlphaFoldDB" id="A0A8J7WNV4"/>
<dbReference type="PANTHER" id="PTHR32154:SF0">
    <property type="entry name" value="PYRUVATE-FLAVODOXIN OXIDOREDUCTASE-RELATED"/>
    <property type="match status" value="1"/>
</dbReference>
<protein>
    <recommendedName>
        <fullName evidence="8">Pyruvate ferredoxin oxidoreductase</fullName>
    </recommendedName>
</protein>
<dbReference type="InterPro" id="IPR033412">
    <property type="entry name" value="PFOR_II"/>
</dbReference>
<dbReference type="InterPro" id="IPR050722">
    <property type="entry name" value="Pyruvate:ferred/Flavod_OxRd"/>
</dbReference>
<dbReference type="InterPro" id="IPR029061">
    <property type="entry name" value="THDP-binding"/>
</dbReference>
<dbReference type="RefSeq" id="WP_211468537.1">
    <property type="nucleotide sequence ID" value="NZ_JAGSXH010000043.1"/>
</dbReference>
<name>A0A8J7WNV4_9ACTN</name>
<dbReference type="Pfam" id="PF01855">
    <property type="entry name" value="POR_N"/>
    <property type="match status" value="1"/>
</dbReference>
<dbReference type="InterPro" id="IPR002880">
    <property type="entry name" value="Pyrv_Fd/Flavodoxin_OxRdtase_N"/>
</dbReference>
<dbReference type="CDD" id="cd07034">
    <property type="entry name" value="TPP_PYR_PFOR_IOR-alpha_like"/>
    <property type="match status" value="1"/>
</dbReference>
<comment type="caution">
    <text evidence="6">The sequence shown here is derived from an EMBL/GenBank/DDBJ whole genome shotgun (WGS) entry which is preliminary data.</text>
</comment>
<evidence type="ECO:0000256" key="2">
    <source>
        <dbReference type="ARBA" id="ARBA00023002"/>
    </source>
</evidence>
<keyword evidence="7" id="KW-1185">Reference proteome</keyword>
<evidence type="ECO:0000313" key="6">
    <source>
        <dbReference type="EMBL" id="MBS2964175.1"/>
    </source>
</evidence>
<dbReference type="InterPro" id="IPR009014">
    <property type="entry name" value="Transketo_C/PFOR_II"/>
</dbReference>
<reference evidence="6" key="1">
    <citation type="submission" date="2021-04" db="EMBL/GenBank/DDBJ databases">
        <title>Genome based classification of Actinospica acidithermotolerans sp. nov., an actinobacterium isolated from an Indonesian hot spring.</title>
        <authorList>
            <person name="Kusuma A.B."/>
            <person name="Putra K.E."/>
            <person name="Nafisah S."/>
            <person name="Loh J."/>
            <person name="Nouioui I."/>
            <person name="Goodfellow M."/>
        </authorList>
    </citation>
    <scope>NUCLEOTIDE SEQUENCE</scope>
    <source>
        <strain evidence="6">DSM 45618</strain>
    </source>
</reference>
<evidence type="ECO:0000256" key="3">
    <source>
        <dbReference type="SAM" id="MobiDB-lite"/>
    </source>
</evidence>
<evidence type="ECO:0000256" key="1">
    <source>
        <dbReference type="ARBA" id="ARBA00009032"/>
    </source>
</evidence>
<dbReference type="Gene3D" id="3.40.50.970">
    <property type="match status" value="1"/>
</dbReference>
<gene>
    <name evidence="6" type="ORF">KGA66_14040</name>
</gene>
<dbReference type="GO" id="GO:0000287">
    <property type="term" value="F:magnesium ion binding"/>
    <property type="evidence" value="ECO:0007669"/>
    <property type="project" value="UniProtKB-ARBA"/>
</dbReference>
<evidence type="ECO:0000313" key="7">
    <source>
        <dbReference type="Proteomes" id="UP000677913"/>
    </source>
</evidence>
<dbReference type="Proteomes" id="UP000677913">
    <property type="component" value="Unassembled WGS sequence"/>
</dbReference>
<dbReference type="SUPFAM" id="SSF52922">
    <property type="entry name" value="TK C-terminal domain-like"/>
    <property type="match status" value="1"/>
</dbReference>
<evidence type="ECO:0008006" key="8">
    <source>
        <dbReference type="Google" id="ProtNLM"/>
    </source>
</evidence>